<dbReference type="PANTHER" id="PTHR43767">
    <property type="entry name" value="LONG-CHAIN-FATTY-ACID--COA LIGASE"/>
    <property type="match status" value="1"/>
</dbReference>
<proteinExistence type="inferred from homology"/>
<dbReference type="Gene3D" id="3.40.50.12780">
    <property type="entry name" value="N-terminal domain of ligase-like"/>
    <property type="match status" value="1"/>
</dbReference>
<dbReference type="EMBL" id="JWIR02000007">
    <property type="protein sequence ID" value="KKB42861.1"/>
    <property type="molecule type" value="Genomic_DNA"/>
</dbReference>
<evidence type="ECO:0000256" key="1">
    <source>
        <dbReference type="ARBA" id="ARBA00006432"/>
    </source>
</evidence>
<protein>
    <submittedName>
        <fullName evidence="4">Long-chain-fatty-acid--CoA ligase</fullName>
    </submittedName>
</protein>
<comment type="similarity">
    <text evidence="1">Belongs to the ATP-dependent AMP-binding enzyme family.</text>
</comment>
<dbReference type="CDD" id="cd05936">
    <property type="entry name" value="FC-FACS_FadD_like"/>
    <property type="match status" value="1"/>
</dbReference>
<dbReference type="GO" id="GO:0016878">
    <property type="term" value="F:acid-thiol ligase activity"/>
    <property type="evidence" value="ECO:0007669"/>
    <property type="project" value="UniProtKB-ARBA"/>
</dbReference>
<dbReference type="InterPro" id="IPR025110">
    <property type="entry name" value="AMP-bd_C"/>
</dbReference>
<dbReference type="InterPro" id="IPR050237">
    <property type="entry name" value="ATP-dep_AMP-bd_enzyme"/>
</dbReference>
<dbReference type="Pfam" id="PF00501">
    <property type="entry name" value="AMP-binding"/>
    <property type="match status" value="1"/>
</dbReference>
<organism evidence="4 5">
    <name type="scientific">Bacillus thermotolerans</name>
    <name type="common">Quasibacillus thermotolerans</name>
    <dbReference type="NCBI Taxonomy" id="1221996"/>
    <lineage>
        <taxon>Bacteria</taxon>
        <taxon>Bacillati</taxon>
        <taxon>Bacillota</taxon>
        <taxon>Bacilli</taxon>
        <taxon>Bacillales</taxon>
        <taxon>Bacillaceae</taxon>
        <taxon>Bacillus</taxon>
    </lineage>
</organism>
<evidence type="ECO:0000259" key="2">
    <source>
        <dbReference type="Pfam" id="PF00501"/>
    </source>
</evidence>
<dbReference type="PANTHER" id="PTHR43767:SF1">
    <property type="entry name" value="NONRIBOSOMAL PEPTIDE SYNTHASE PES1 (EUROFUNG)-RELATED"/>
    <property type="match status" value="1"/>
</dbReference>
<accession>A0A0F5IBG8</accession>
<dbReference type="FunFam" id="3.40.50.12780:FF:000003">
    <property type="entry name" value="Long-chain-fatty-acid--CoA ligase FadD"/>
    <property type="match status" value="1"/>
</dbReference>
<sequence>MEVKPLQKIQQQPWQKYYSDAELNLELPEVSLYSLLHESAVKYGDRPAITFNDKVLTYGELKKRVDCLASSWKSLNFQKGERIGLAVGNHPDYITAYYAAHALGLIVVQINPAYTPRELLQILDDARASYIVVNSRSLQTIQEISDFYTCKYIIGSQIDEEEMSILHMEKLIASGEPLEAPEPIEAKEDVAVIQYTGGTTGKTKGAMLTHFNLMTNVIQCFSMYKEKIILGEETVLAVTPLYHVYAMTGAMNLGLYIGANLLVIEKFDTDEVLEKVKEYRPTMFSGVPKMYITFVNHPKIREYGLDSLKICSSGSAPLPIEVIKKFEDIAGTKIFEGFGMSETSPTTHRNPVHGERKVGSIGIPVPGTDCRIVDSDHNELGPNYVGELLIKGPQVMKGYWNNESETKQALQSGWMHTGDLATMDEDGYFYIVGRKKEMIIFGGFNVYPPEIESILYEHEDIKEAAVVGLPHDTHGEIVKAYIVPKEGRLIDVDDLQNYCYAKLTPYKVPKVFEIRDSLPRNGVGKLLKRLLVKEEMERREEENERSDN</sequence>
<evidence type="ECO:0000313" key="4">
    <source>
        <dbReference type="EMBL" id="KKB42861.1"/>
    </source>
</evidence>
<evidence type="ECO:0000313" key="5">
    <source>
        <dbReference type="Proteomes" id="UP000031563"/>
    </source>
</evidence>
<gene>
    <name evidence="4" type="ORF">QY95_03334</name>
</gene>
<comment type="caution">
    <text evidence="4">The sequence shown here is derived from an EMBL/GenBank/DDBJ whole genome shotgun (WGS) entry which is preliminary data.</text>
</comment>
<dbReference type="InterPro" id="IPR000873">
    <property type="entry name" value="AMP-dep_synth/lig_dom"/>
</dbReference>
<dbReference type="AlphaFoldDB" id="A0A0F5IBG8"/>
<feature type="domain" description="AMP-binding enzyme C-terminal" evidence="3">
    <location>
        <begin position="450"/>
        <end position="525"/>
    </location>
</feature>
<reference evidence="4" key="1">
    <citation type="submission" date="2015-02" db="EMBL/GenBank/DDBJ databases">
        <title>Genome Assembly of Bacillaceae bacterium MTCC 8252.</title>
        <authorList>
            <person name="Verma A."/>
            <person name="Khatri I."/>
            <person name="Mual P."/>
            <person name="Subramanian S."/>
            <person name="Krishnamurthi S."/>
        </authorList>
    </citation>
    <scope>NUCLEOTIDE SEQUENCE [LARGE SCALE GENOMIC DNA]</scope>
    <source>
        <strain evidence="4">MTCC 8252</strain>
    </source>
</reference>
<keyword evidence="4" id="KW-0436">Ligase</keyword>
<name>A0A0F5IBG8_BACTR</name>
<dbReference type="Gene3D" id="3.30.300.30">
    <property type="match status" value="1"/>
</dbReference>
<dbReference type="STRING" id="1221996.QY95_03334"/>
<dbReference type="Proteomes" id="UP000031563">
    <property type="component" value="Unassembled WGS sequence"/>
</dbReference>
<dbReference type="SUPFAM" id="SSF56801">
    <property type="entry name" value="Acetyl-CoA synthetase-like"/>
    <property type="match status" value="1"/>
</dbReference>
<feature type="domain" description="AMP-dependent synthetase/ligase" evidence="2">
    <location>
        <begin position="37"/>
        <end position="400"/>
    </location>
</feature>
<evidence type="ECO:0000259" key="3">
    <source>
        <dbReference type="Pfam" id="PF13193"/>
    </source>
</evidence>
<dbReference type="Pfam" id="PF13193">
    <property type="entry name" value="AMP-binding_C"/>
    <property type="match status" value="1"/>
</dbReference>
<dbReference type="InterPro" id="IPR042099">
    <property type="entry name" value="ANL_N_sf"/>
</dbReference>
<dbReference type="InterPro" id="IPR045851">
    <property type="entry name" value="AMP-bd_C_sf"/>
</dbReference>
<keyword evidence="5" id="KW-1185">Reference proteome</keyword>